<keyword evidence="7" id="KW-0812">Transmembrane</keyword>
<dbReference type="GO" id="GO:0046872">
    <property type="term" value="F:metal ion binding"/>
    <property type="evidence" value="ECO:0007669"/>
    <property type="project" value="UniProtKB-KW"/>
</dbReference>
<evidence type="ECO:0000256" key="7">
    <source>
        <dbReference type="SAM" id="Phobius"/>
    </source>
</evidence>
<evidence type="ECO:0000256" key="3">
    <source>
        <dbReference type="ARBA" id="ARBA00022801"/>
    </source>
</evidence>
<evidence type="ECO:0000256" key="1">
    <source>
        <dbReference type="ARBA" id="ARBA00022670"/>
    </source>
</evidence>
<keyword evidence="7" id="KW-1133">Transmembrane helix</keyword>
<dbReference type="GO" id="GO:0051603">
    <property type="term" value="P:proteolysis involved in protein catabolic process"/>
    <property type="evidence" value="ECO:0007669"/>
    <property type="project" value="TreeGrafter"/>
</dbReference>
<dbReference type="InterPro" id="IPR051156">
    <property type="entry name" value="Mito/Outer_Membr_Metalloprot"/>
</dbReference>
<evidence type="ECO:0000256" key="6">
    <source>
        <dbReference type="RuleBase" id="RU003983"/>
    </source>
</evidence>
<sequence length="356" mass="40871">MDSRKIIFYDGLSSVPHTAEVTFRPETWLIDYEYSDVLFQLEWHISQIKSFEHIGNTLIFRYGEFPQQLLECNDGSLFEELKQQYPQAAFLRTINSEQQIKGWRNLIIASVILVVLLSAAYLWILPGIVGFFITKIPQGTEISLGDRMYESYISGRIINSKQTRLINSFVKKMNFGTDYPIRVTVVESSQVNAFAMPGGRIVVFTGILEKMNKYEELAALLAHETAHVTNKHSLRAIGRNLSGYIFISLIFNDVNGIMSVLIDNANTLNNLSFSRSLEQEADNEALRTLQNNRINQHGVEWLFKRLSNEGQVQYFKFLSTHPLTKERIKNAADAASKQKNYTENNDLKQLWNNIKK</sequence>
<feature type="transmembrane region" description="Helical" evidence="7">
    <location>
        <begin position="106"/>
        <end position="133"/>
    </location>
</feature>
<keyword evidence="10" id="KW-1185">Reference proteome</keyword>
<proteinExistence type="inferred from homology"/>
<evidence type="ECO:0000313" key="9">
    <source>
        <dbReference type="EMBL" id="MXV50731.1"/>
    </source>
</evidence>
<keyword evidence="3 6" id="KW-0378">Hydrolase</keyword>
<evidence type="ECO:0000256" key="4">
    <source>
        <dbReference type="ARBA" id="ARBA00022833"/>
    </source>
</evidence>
<dbReference type="Proteomes" id="UP000466586">
    <property type="component" value="Unassembled WGS sequence"/>
</dbReference>
<comment type="caution">
    <text evidence="9">The sequence shown here is derived from an EMBL/GenBank/DDBJ whole genome shotgun (WGS) entry which is preliminary data.</text>
</comment>
<name>A0A7K1Y8N1_9SPHI</name>
<keyword evidence="7" id="KW-0472">Membrane</keyword>
<dbReference type="CDD" id="cd07332">
    <property type="entry name" value="M48C_Oma1_like"/>
    <property type="match status" value="1"/>
</dbReference>
<organism evidence="9 10">
    <name type="scientific">Hufsiella arboris</name>
    <dbReference type="NCBI Taxonomy" id="2695275"/>
    <lineage>
        <taxon>Bacteria</taxon>
        <taxon>Pseudomonadati</taxon>
        <taxon>Bacteroidota</taxon>
        <taxon>Sphingobacteriia</taxon>
        <taxon>Sphingobacteriales</taxon>
        <taxon>Sphingobacteriaceae</taxon>
        <taxon>Hufsiella</taxon>
    </lineage>
</organism>
<accession>A0A7K1Y8N1</accession>
<dbReference type="RefSeq" id="WP_160843922.1">
    <property type="nucleotide sequence ID" value="NZ_WVHT01000003.1"/>
</dbReference>
<dbReference type="Gene3D" id="3.30.2010.10">
    <property type="entry name" value="Metalloproteases ('zincins'), catalytic domain"/>
    <property type="match status" value="1"/>
</dbReference>
<reference evidence="9 10" key="1">
    <citation type="submission" date="2019-11" db="EMBL/GenBank/DDBJ databases">
        <title>Pedobacter sp. HMF7647 Genome sequencing and assembly.</title>
        <authorList>
            <person name="Kang H."/>
            <person name="Kim H."/>
            <person name="Joh K."/>
        </authorList>
    </citation>
    <scope>NUCLEOTIDE SEQUENCE [LARGE SCALE GENOMIC DNA]</scope>
    <source>
        <strain evidence="9 10">HMF7647</strain>
    </source>
</reference>
<evidence type="ECO:0000256" key="2">
    <source>
        <dbReference type="ARBA" id="ARBA00022723"/>
    </source>
</evidence>
<keyword evidence="1 6" id="KW-0645">Protease</keyword>
<dbReference type="Pfam" id="PF01435">
    <property type="entry name" value="Peptidase_M48"/>
    <property type="match status" value="1"/>
</dbReference>
<keyword evidence="2" id="KW-0479">Metal-binding</keyword>
<dbReference type="PANTHER" id="PTHR22726:SF1">
    <property type="entry name" value="METALLOENDOPEPTIDASE OMA1, MITOCHONDRIAL"/>
    <property type="match status" value="1"/>
</dbReference>
<evidence type="ECO:0000256" key="5">
    <source>
        <dbReference type="ARBA" id="ARBA00023049"/>
    </source>
</evidence>
<comment type="cofactor">
    <cofactor evidence="6">
        <name>Zn(2+)</name>
        <dbReference type="ChEBI" id="CHEBI:29105"/>
    </cofactor>
    <text evidence="6">Binds 1 zinc ion per subunit.</text>
</comment>
<keyword evidence="5 6" id="KW-0482">Metalloprotease</keyword>
<feature type="domain" description="Peptidase M48" evidence="8">
    <location>
        <begin position="164"/>
        <end position="332"/>
    </location>
</feature>
<protein>
    <submittedName>
        <fullName evidence="9">M48 family metalloprotease</fullName>
    </submittedName>
</protein>
<dbReference type="GO" id="GO:0016020">
    <property type="term" value="C:membrane"/>
    <property type="evidence" value="ECO:0007669"/>
    <property type="project" value="TreeGrafter"/>
</dbReference>
<dbReference type="PANTHER" id="PTHR22726">
    <property type="entry name" value="METALLOENDOPEPTIDASE OMA1"/>
    <property type="match status" value="1"/>
</dbReference>
<dbReference type="InterPro" id="IPR001915">
    <property type="entry name" value="Peptidase_M48"/>
</dbReference>
<dbReference type="AlphaFoldDB" id="A0A7K1Y8N1"/>
<dbReference type="EMBL" id="WVHT01000003">
    <property type="protein sequence ID" value="MXV50731.1"/>
    <property type="molecule type" value="Genomic_DNA"/>
</dbReference>
<evidence type="ECO:0000259" key="8">
    <source>
        <dbReference type="Pfam" id="PF01435"/>
    </source>
</evidence>
<gene>
    <name evidence="9" type="ORF">GS399_07070</name>
</gene>
<comment type="similarity">
    <text evidence="6">Belongs to the peptidase M48 family.</text>
</comment>
<keyword evidence="4 6" id="KW-0862">Zinc</keyword>
<evidence type="ECO:0000313" key="10">
    <source>
        <dbReference type="Proteomes" id="UP000466586"/>
    </source>
</evidence>
<dbReference type="GO" id="GO:0004222">
    <property type="term" value="F:metalloendopeptidase activity"/>
    <property type="evidence" value="ECO:0007669"/>
    <property type="project" value="InterPro"/>
</dbReference>